<evidence type="ECO:0000256" key="1">
    <source>
        <dbReference type="ARBA" id="ARBA00004141"/>
    </source>
</evidence>
<name>A0A8I6RXT7_CIMLE</name>
<keyword evidence="3 5" id="KW-1133">Transmembrane helix</keyword>
<feature type="transmembrane region" description="Helical" evidence="5">
    <location>
        <begin position="68"/>
        <end position="88"/>
    </location>
</feature>
<comment type="similarity">
    <text evidence="5">Belongs to the BI1 family.</text>
</comment>
<protein>
    <submittedName>
        <fullName evidence="6">Uncharacterized protein</fullName>
    </submittedName>
</protein>
<comment type="subcellular location">
    <subcellularLocation>
        <location evidence="1">Membrane</location>
        <topology evidence="1">Multi-pass membrane protein</topology>
    </subcellularLocation>
</comment>
<dbReference type="AlphaFoldDB" id="A0A8I6RXT7"/>
<keyword evidence="2 5" id="KW-0812">Transmembrane</keyword>
<sequence length="248" mass="28097">MILPLPEPSPSENFSEIATNEESLREQDSARVLFFDVYAGLTFQFLFYFASTSIALYVPSVQEFAKSVYWTACGFLGVAFVVILVTACLQRARRSYPCNLLLLIVLTYSLAVFLGMFAAKHDLQEFLVLISFTLIANIMVIITILTIISNVFCLCNTVIFFQILLYLWTVTFVLVHALPNMKVQLAIGCIFADLVSIYIFFTTKRIIRGRYGHLVTPKWIQSVLTVYAAVPIEFQTLLRRCLGLEARP</sequence>
<reference evidence="6" key="1">
    <citation type="submission" date="2022-01" db="UniProtKB">
        <authorList>
            <consortium name="EnsemblMetazoa"/>
        </authorList>
    </citation>
    <scope>IDENTIFICATION</scope>
</reference>
<keyword evidence="7" id="KW-1185">Reference proteome</keyword>
<evidence type="ECO:0000256" key="3">
    <source>
        <dbReference type="ARBA" id="ARBA00022989"/>
    </source>
</evidence>
<evidence type="ECO:0000256" key="2">
    <source>
        <dbReference type="ARBA" id="ARBA00022692"/>
    </source>
</evidence>
<dbReference type="RefSeq" id="XP_014251986.1">
    <property type="nucleotide sequence ID" value="XM_014396500.1"/>
</dbReference>
<evidence type="ECO:0000313" key="7">
    <source>
        <dbReference type="Proteomes" id="UP000494040"/>
    </source>
</evidence>
<dbReference type="PANTHER" id="PTHR23291:SF47">
    <property type="entry name" value="TRANSMEMBRANE BAX INHIBITOR MOTIF CONTAINING 7"/>
    <property type="match status" value="1"/>
</dbReference>
<evidence type="ECO:0000256" key="5">
    <source>
        <dbReference type="RuleBase" id="RU004379"/>
    </source>
</evidence>
<keyword evidence="4 5" id="KW-0472">Membrane</keyword>
<feature type="transmembrane region" description="Helical" evidence="5">
    <location>
        <begin position="183"/>
        <end position="201"/>
    </location>
</feature>
<dbReference type="InterPro" id="IPR006214">
    <property type="entry name" value="Bax_inhibitor_1-related"/>
</dbReference>
<feature type="transmembrane region" description="Helical" evidence="5">
    <location>
        <begin position="154"/>
        <end position="177"/>
    </location>
</feature>
<feature type="transmembrane region" description="Helical" evidence="5">
    <location>
        <begin position="33"/>
        <end position="56"/>
    </location>
</feature>
<dbReference type="PANTHER" id="PTHR23291">
    <property type="entry name" value="BAX INHIBITOR-RELATED"/>
    <property type="match status" value="1"/>
</dbReference>
<dbReference type="KEGG" id="clec:106668076"/>
<feature type="transmembrane region" description="Helical" evidence="5">
    <location>
        <begin position="126"/>
        <end position="147"/>
    </location>
</feature>
<feature type="transmembrane region" description="Helical" evidence="5">
    <location>
        <begin position="100"/>
        <end position="120"/>
    </location>
</feature>
<dbReference type="Proteomes" id="UP000494040">
    <property type="component" value="Unassembled WGS sequence"/>
</dbReference>
<dbReference type="EnsemblMetazoa" id="XM_014396500.1">
    <property type="protein sequence ID" value="XP_014251986.1"/>
    <property type="gene ID" value="LOC106668076"/>
</dbReference>
<evidence type="ECO:0000313" key="6">
    <source>
        <dbReference type="EnsemblMetazoa" id="XP_014251986.1"/>
    </source>
</evidence>
<organism evidence="6 7">
    <name type="scientific">Cimex lectularius</name>
    <name type="common">Bed bug</name>
    <name type="synonym">Acanthia lectularia</name>
    <dbReference type="NCBI Taxonomy" id="79782"/>
    <lineage>
        <taxon>Eukaryota</taxon>
        <taxon>Metazoa</taxon>
        <taxon>Ecdysozoa</taxon>
        <taxon>Arthropoda</taxon>
        <taxon>Hexapoda</taxon>
        <taxon>Insecta</taxon>
        <taxon>Pterygota</taxon>
        <taxon>Neoptera</taxon>
        <taxon>Paraneoptera</taxon>
        <taxon>Hemiptera</taxon>
        <taxon>Heteroptera</taxon>
        <taxon>Panheteroptera</taxon>
        <taxon>Cimicomorpha</taxon>
        <taxon>Cimicidae</taxon>
        <taxon>Cimex</taxon>
    </lineage>
</organism>
<proteinExistence type="inferred from homology"/>
<accession>A0A8I6RXT7</accession>
<evidence type="ECO:0000256" key="4">
    <source>
        <dbReference type="ARBA" id="ARBA00023136"/>
    </source>
</evidence>
<dbReference type="GeneID" id="106668076"/>
<dbReference type="GO" id="GO:0016020">
    <property type="term" value="C:membrane"/>
    <property type="evidence" value="ECO:0007669"/>
    <property type="project" value="UniProtKB-SubCell"/>
</dbReference>